<gene>
    <name evidence="2" type="ORF">KE626_15840</name>
</gene>
<evidence type="ECO:0000313" key="2">
    <source>
        <dbReference type="EMBL" id="MBS0028791.1"/>
    </source>
</evidence>
<comment type="caution">
    <text evidence="2">The sequence shown here is derived from an EMBL/GenBank/DDBJ whole genome shotgun (WGS) entry which is preliminary data.</text>
</comment>
<organism evidence="2 3">
    <name type="scientific">Chitinophaga hostae</name>
    <dbReference type="NCBI Taxonomy" id="2831022"/>
    <lineage>
        <taxon>Bacteria</taxon>
        <taxon>Pseudomonadati</taxon>
        <taxon>Bacteroidota</taxon>
        <taxon>Chitinophagia</taxon>
        <taxon>Chitinophagales</taxon>
        <taxon>Chitinophagaceae</taxon>
        <taxon>Chitinophaga</taxon>
    </lineage>
</organism>
<evidence type="ECO:0000259" key="1">
    <source>
        <dbReference type="Pfam" id="PF08241"/>
    </source>
</evidence>
<dbReference type="RefSeq" id="WP_211973898.1">
    <property type="nucleotide sequence ID" value="NZ_CBFHAM010000133.1"/>
</dbReference>
<dbReference type="Proteomes" id="UP000676386">
    <property type="component" value="Unassembled WGS sequence"/>
</dbReference>
<dbReference type="InterPro" id="IPR013216">
    <property type="entry name" value="Methyltransf_11"/>
</dbReference>
<protein>
    <submittedName>
        <fullName evidence="2">Methyltransferase domain-containing protein</fullName>
    </submittedName>
</protein>
<dbReference type="GO" id="GO:0008168">
    <property type="term" value="F:methyltransferase activity"/>
    <property type="evidence" value="ECO:0007669"/>
    <property type="project" value="UniProtKB-KW"/>
</dbReference>
<dbReference type="InterPro" id="IPR029063">
    <property type="entry name" value="SAM-dependent_MTases_sf"/>
</dbReference>
<keyword evidence="2" id="KW-0489">Methyltransferase</keyword>
<evidence type="ECO:0000313" key="3">
    <source>
        <dbReference type="Proteomes" id="UP000676386"/>
    </source>
</evidence>
<sequence>MLKLVRNIFRKMKREVISPVSWNNLRKLQPVSTTFGWDRGTPVDRHYIAAFLDTYRADVRGHVLEIAESSYSKKYGAQVSSFEVLHVQPGAHVTIVGDLTNKASLPADKIDCFICTQTFNFIYDFKTAIEGAHHLLKPGGVLLATLAGATQISAYDQQRWGDYWRFTVQSAEKVFGEIFGKENIEIISYGNVLTCTAILQGISAEELLPEELNYHDPVYPIIIAVRARKA</sequence>
<name>A0ABS5J152_9BACT</name>
<reference evidence="2 3" key="1">
    <citation type="submission" date="2021-04" db="EMBL/GenBank/DDBJ databases">
        <title>Chitinophaga sp. nov., isolated from the rhizosphere soil.</title>
        <authorList>
            <person name="He S."/>
        </authorList>
    </citation>
    <scope>NUCLEOTIDE SEQUENCE [LARGE SCALE GENOMIC DNA]</scope>
    <source>
        <strain evidence="2 3">2R12</strain>
    </source>
</reference>
<keyword evidence="2" id="KW-0808">Transferase</keyword>
<accession>A0ABS5J152</accession>
<dbReference type="SUPFAM" id="SSF53335">
    <property type="entry name" value="S-adenosyl-L-methionine-dependent methyltransferases"/>
    <property type="match status" value="1"/>
</dbReference>
<proteinExistence type="predicted"/>
<keyword evidence="3" id="KW-1185">Reference proteome</keyword>
<feature type="domain" description="Methyltransferase type 11" evidence="1">
    <location>
        <begin position="92"/>
        <end position="143"/>
    </location>
</feature>
<dbReference type="EMBL" id="JAGTXB010000007">
    <property type="protein sequence ID" value="MBS0028791.1"/>
    <property type="molecule type" value="Genomic_DNA"/>
</dbReference>
<dbReference type="Pfam" id="PF08241">
    <property type="entry name" value="Methyltransf_11"/>
    <property type="match status" value="1"/>
</dbReference>
<dbReference type="GO" id="GO:0032259">
    <property type="term" value="P:methylation"/>
    <property type="evidence" value="ECO:0007669"/>
    <property type="project" value="UniProtKB-KW"/>
</dbReference>
<dbReference type="Gene3D" id="3.40.50.150">
    <property type="entry name" value="Vaccinia Virus protein VP39"/>
    <property type="match status" value="1"/>
</dbReference>